<dbReference type="InterPro" id="IPR052641">
    <property type="entry name" value="AKAP7_isoform_gamma"/>
</dbReference>
<dbReference type="Gene3D" id="3.90.1140.10">
    <property type="entry name" value="Cyclic phosphodiesterase"/>
    <property type="match status" value="1"/>
</dbReference>
<dbReference type="InParanoid" id="F0ZK79"/>
<dbReference type="EMBL" id="GL871053">
    <property type="protein sequence ID" value="EGC35638.1"/>
    <property type="molecule type" value="Genomic_DNA"/>
</dbReference>
<dbReference type="SUPFAM" id="SSF55144">
    <property type="entry name" value="LigT-like"/>
    <property type="match status" value="1"/>
</dbReference>
<protein>
    <recommendedName>
        <fullName evidence="1">A-kinase anchor protein 7-like phosphoesterase domain-containing protein</fullName>
    </recommendedName>
</protein>
<dbReference type="PANTHER" id="PTHR15934:SF2">
    <property type="entry name" value="A-KINASE ANCHOR PROTEIN 7-LIKE PHOSPHOESTERASE DOMAIN-CONTAINING PROTEIN"/>
    <property type="match status" value="1"/>
</dbReference>
<dbReference type="GeneID" id="10501096"/>
<gene>
    <name evidence="2" type="ORF">DICPUDRAFT_78675</name>
</gene>
<evidence type="ECO:0000313" key="3">
    <source>
        <dbReference type="Proteomes" id="UP000001064"/>
    </source>
</evidence>
<accession>F0ZK79</accession>
<dbReference type="InterPro" id="IPR009097">
    <property type="entry name" value="Cyclic_Pdiesterase"/>
</dbReference>
<proteinExistence type="predicted"/>
<evidence type="ECO:0000313" key="2">
    <source>
        <dbReference type="EMBL" id="EGC35638.1"/>
    </source>
</evidence>
<dbReference type="KEGG" id="dpp:DICPUDRAFT_78675"/>
<reference evidence="3" key="1">
    <citation type="journal article" date="2011" name="Genome Biol.">
        <title>Comparative genomics of the social amoebae Dictyostelium discoideum and Dictyostelium purpureum.</title>
        <authorList>
            <consortium name="US DOE Joint Genome Institute (JGI-PGF)"/>
            <person name="Sucgang R."/>
            <person name="Kuo A."/>
            <person name="Tian X."/>
            <person name="Salerno W."/>
            <person name="Parikh A."/>
            <person name="Feasley C.L."/>
            <person name="Dalin E."/>
            <person name="Tu H."/>
            <person name="Huang E."/>
            <person name="Barry K."/>
            <person name="Lindquist E."/>
            <person name="Shapiro H."/>
            <person name="Bruce D."/>
            <person name="Schmutz J."/>
            <person name="Salamov A."/>
            <person name="Fey P."/>
            <person name="Gaudet P."/>
            <person name="Anjard C."/>
            <person name="Babu M.M."/>
            <person name="Basu S."/>
            <person name="Bushmanova Y."/>
            <person name="van der Wel H."/>
            <person name="Katoh-Kurasawa M."/>
            <person name="Dinh C."/>
            <person name="Coutinho P.M."/>
            <person name="Saito T."/>
            <person name="Elias M."/>
            <person name="Schaap P."/>
            <person name="Kay R.R."/>
            <person name="Henrissat B."/>
            <person name="Eichinger L."/>
            <person name="Rivero F."/>
            <person name="Putnam N.H."/>
            <person name="West C.M."/>
            <person name="Loomis W.F."/>
            <person name="Chisholm R.L."/>
            <person name="Shaulsky G."/>
            <person name="Strassmann J.E."/>
            <person name="Queller D.C."/>
            <person name="Kuspa A."/>
            <person name="Grigoriev I.V."/>
        </authorList>
    </citation>
    <scope>NUCLEOTIDE SEQUENCE [LARGE SCALE GENOMIC DNA]</scope>
    <source>
        <strain evidence="3">QSDP1</strain>
    </source>
</reference>
<sequence>MKNKYFLCIKVNSSDIKSKVKSIVNAIKCENNQNFNNNLINEGEYHITLVLFYAEENEIDNIKTIIENTINKFTQFSDDPETSNKCLQFNLKGLVQLGDINIVAALQDDENKLILLKFINFIKDQLDYYTNHQIQLIDEKTWIPHMTLLKYMDSNNTNKIELKNDISKFLNYNKEYNNFPLGYQKTYSIDLIQSGLPRDSTGYYSIKFNLPFNN</sequence>
<dbReference type="InterPro" id="IPR019510">
    <property type="entry name" value="AKAP7-like_phosphoesterase"/>
</dbReference>
<dbReference type="GO" id="GO:0034237">
    <property type="term" value="F:protein kinase A regulatory subunit binding"/>
    <property type="evidence" value="ECO:0000318"/>
    <property type="project" value="GO_Central"/>
</dbReference>
<dbReference type="RefSeq" id="XP_003287817.1">
    <property type="nucleotide sequence ID" value="XM_003287769.1"/>
</dbReference>
<organism evidence="2 3">
    <name type="scientific">Dictyostelium purpureum</name>
    <name type="common">Slime mold</name>
    <dbReference type="NCBI Taxonomy" id="5786"/>
    <lineage>
        <taxon>Eukaryota</taxon>
        <taxon>Amoebozoa</taxon>
        <taxon>Evosea</taxon>
        <taxon>Eumycetozoa</taxon>
        <taxon>Dictyostelia</taxon>
        <taxon>Dictyosteliales</taxon>
        <taxon>Dictyosteliaceae</taxon>
        <taxon>Dictyostelium</taxon>
    </lineage>
</organism>
<dbReference type="VEuPathDB" id="AmoebaDB:DICPUDRAFT_78675"/>
<evidence type="ECO:0000259" key="1">
    <source>
        <dbReference type="Pfam" id="PF10469"/>
    </source>
</evidence>
<dbReference type="Pfam" id="PF10469">
    <property type="entry name" value="AKAP7_NLS"/>
    <property type="match status" value="1"/>
</dbReference>
<dbReference type="GO" id="GO:0005829">
    <property type="term" value="C:cytosol"/>
    <property type="evidence" value="ECO:0000318"/>
    <property type="project" value="GO_Central"/>
</dbReference>
<dbReference type="AlphaFoldDB" id="F0ZK79"/>
<dbReference type="Proteomes" id="UP000001064">
    <property type="component" value="Unassembled WGS sequence"/>
</dbReference>
<name>F0ZK79_DICPU</name>
<feature type="domain" description="A-kinase anchor protein 7-like phosphoesterase" evidence="1">
    <location>
        <begin position="5"/>
        <end position="207"/>
    </location>
</feature>
<dbReference type="PANTHER" id="PTHR15934">
    <property type="entry name" value="RNA 2',3'-CYCLIC PHOSPHODIESTERASE"/>
    <property type="match status" value="1"/>
</dbReference>
<keyword evidence="3" id="KW-1185">Reference proteome</keyword>